<dbReference type="InterPro" id="IPR056750">
    <property type="entry name" value="RRM_ESF1"/>
</dbReference>
<dbReference type="PANTHER" id="PTHR12202">
    <property type="entry name" value="ESF1 HOMOLOG"/>
    <property type="match status" value="1"/>
</dbReference>
<feature type="compositionally biased region" description="Basic residues" evidence="5">
    <location>
        <begin position="499"/>
        <end position="513"/>
    </location>
</feature>
<evidence type="ECO:0000256" key="4">
    <source>
        <dbReference type="ARBA" id="ARBA00023242"/>
    </source>
</evidence>
<comment type="subcellular location">
    <subcellularLocation>
        <location evidence="1">Nucleus</location>
        <location evidence="1">Nucleolus</location>
    </subcellularLocation>
</comment>
<evidence type="ECO:0000313" key="9">
    <source>
        <dbReference type="Proteomes" id="UP001281761"/>
    </source>
</evidence>
<feature type="region of interest" description="Disordered" evidence="5">
    <location>
        <begin position="180"/>
        <end position="220"/>
    </location>
</feature>
<dbReference type="PANTHER" id="PTHR12202:SF0">
    <property type="entry name" value="ESF1 HOMOLOG"/>
    <property type="match status" value="1"/>
</dbReference>
<evidence type="ECO:0000256" key="1">
    <source>
        <dbReference type="ARBA" id="ARBA00004604"/>
    </source>
</evidence>
<proteinExistence type="inferred from homology"/>
<reference evidence="8 9" key="1">
    <citation type="journal article" date="2022" name="bioRxiv">
        <title>Genomics of Preaxostyla Flagellates Illuminates Evolutionary Transitions and the Path Towards Mitochondrial Loss.</title>
        <authorList>
            <person name="Novak L.V.F."/>
            <person name="Treitli S.C."/>
            <person name="Pyrih J."/>
            <person name="Halakuc P."/>
            <person name="Pipaliya S.V."/>
            <person name="Vacek V."/>
            <person name="Brzon O."/>
            <person name="Soukal P."/>
            <person name="Eme L."/>
            <person name="Dacks J.B."/>
            <person name="Karnkowska A."/>
            <person name="Elias M."/>
            <person name="Hampl V."/>
        </authorList>
    </citation>
    <scope>NUCLEOTIDE SEQUENCE [LARGE SCALE GENOMIC DNA]</scope>
    <source>
        <strain evidence="8">NAU3</strain>
        <tissue evidence="8">Gut</tissue>
    </source>
</reference>
<evidence type="ECO:0000313" key="8">
    <source>
        <dbReference type="EMBL" id="KAK2962266.1"/>
    </source>
</evidence>
<feature type="compositionally biased region" description="Basic residues" evidence="5">
    <location>
        <begin position="536"/>
        <end position="546"/>
    </location>
</feature>
<evidence type="ECO:0000256" key="3">
    <source>
        <dbReference type="ARBA" id="ARBA00023054"/>
    </source>
</evidence>
<evidence type="ECO:0000256" key="2">
    <source>
        <dbReference type="ARBA" id="ARBA00009087"/>
    </source>
</evidence>
<dbReference type="EMBL" id="JARBJD010000012">
    <property type="protein sequence ID" value="KAK2962266.1"/>
    <property type="molecule type" value="Genomic_DNA"/>
</dbReference>
<dbReference type="Proteomes" id="UP001281761">
    <property type="component" value="Unassembled WGS sequence"/>
</dbReference>
<evidence type="ECO:0000259" key="6">
    <source>
        <dbReference type="Pfam" id="PF08159"/>
    </source>
</evidence>
<feature type="compositionally biased region" description="Acidic residues" evidence="5">
    <location>
        <begin position="338"/>
        <end position="366"/>
    </location>
</feature>
<gene>
    <name evidence="8" type="ORF">BLNAU_2926</name>
</gene>
<feature type="compositionally biased region" description="Basic and acidic residues" evidence="5">
    <location>
        <begin position="367"/>
        <end position="381"/>
    </location>
</feature>
<feature type="compositionally biased region" description="Basic and acidic residues" evidence="5">
    <location>
        <begin position="205"/>
        <end position="220"/>
    </location>
</feature>
<feature type="domain" description="ESF1 RRM" evidence="7">
    <location>
        <begin position="105"/>
        <end position="282"/>
    </location>
</feature>
<evidence type="ECO:0000256" key="5">
    <source>
        <dbReference type="SAM" id="MobiDB-lite"/>
    </source>
</evidence>
<keyword evidence="3" id="KW-0175">Coiled coil</keyword>
<feature type="compositionally biased region" description="Basic and acidic residues" evidence="5">
    <location>
        <begin position="483"/>
        <end position="498"/>
    </location>
</feature>
<comment type="similarity">
    <text evidence="2">Belongs to the ESF1 family.</text>
</comment>
<feature type="compositionally biased region" description="Basic and acidic residues" evidence="5">
    <location>
        <begin position="446"/>
        <end position="476"/>
    </location>
</feature>
<feature type="compositionally biased region" description="Basic and acidic residues" evidence="5">
    <location>
        <begin position="316"/>
        <end position="328"/>
    </location>
</feature>
<dbReference type="InterPro" id="IPR012580">
    <property type="entry name" value="NUC153"/>
</dbReference>
<keyword evidence="4" id="KW-0539">Nucleus</keyword>
<accession>A0ABQ9YEQ8</accession>
<name>A0ABQ9YEQ8_9EUKA</name>
<keyword evidence="9" id="KW-1185">Reference proteome</keyword>
<sequence>MEQKESSDEQSEEQDDSQSSIDGSFAKEMAQWDAVSSSDEDESEIKPKKRKKSGDSQESSDEESESTTSAELDAMLAEEDSDNDASGIWDTVTGVNAPRVDIDGHRLAILNLDWETVHLKDIYLCLKSALPSTGSLKTIKLYLSEFGKKMMQKDISDGPQAVIAALHGVSLDEMMQKDEEIEVNEEQEQESSTDDSASPGTHLKSSRELSEEKQKENEAMREYEASKLRYFYAVADFDSVATANHIYAECNDVEIMDSGNALDLRVVPDEETFDEEPVDVFTETDASRLFGPSDGKKYRPPSAPNAAFAQSGVESTWDRPDREREKLLSTRSLKGALDEEELEQYIASNDEESDADESGSDVEDDDKPQKESTFRMNKNEYMELLGVGKGESESEGGKGDDLLIDFEPLNLEQSDSDSEEGGRKKKEREWKPRSQRRDGVPQVKGFGRDLFFDGSADVKEERQKRKEAQLGEEEIKKRKKMKESRMKEREQEKKEKEERKKRREKLERKKKPKTDRDAPRPDIPFDDDSSEDGAVSRRKLKKAKREKQRDVNKMLHALRKEEEDLERQKETRRLLDLDEKDDETLKKKSSLLQSKKKEVVEQVETILKKERNRAEFEKQAAESISTDPRFSALFSDSSFSVDPTHPAYKPSHNVQKQVGRPKFPKKNSGKQKNTS</sequence>
<dbReference type="InterPro" id="IPR039754">
    <property type="entry name" value="Esf1"/>
</dbReference>
<feature type="region of interest" description="Disordered" evidence="5">
    <location>
        <begin position="1"/>
        <end position="70"/>
    </location>
</feature>
<dbReference type="Pfam" id="PF08159">
    <property type="entry name" value="NUC153"/>
    <property type="match status" value="1"/>
</dbReference>
<feature type="compositionally biased region" description="Basic and acidic residues" evidence="5">
    <location>
        <begin position="390"/>
        <end position="401"/>
    </location>
</feature>
<dbReference type="Pfam" id="PF25121">
    <property type="entry name" value="RRM_ESF1"/>
    <property type="match status" value="1"/>
</dbReference>
<feature type="region of interest" description="Disordered" evidence="5">
    <location>
        <begin position="634"/>
        <end position="675"/>
    </location>
</feature>
<organism evidence="8 9">
    <name type="scientific">Blattamonas nauphoetae</name>
    <dbReference type="NCBI Taxonomy" id="2049346"/>
    <lineage>
        <taxon>Eukaryota</taxon>
        <taxon>Metamonada</taxon>
        <taxon>Preaxostyla</taxon>
        <taxon>Oxymonadida</taxon>
        <taxon>Blattamonas</taxon>
    </lineage>
</organism>
<evidence type="ECO:0000259" key="7">
    <source>
        <dbReference type="Pfam" id="PF25121"/>
    </source>
</evidence>
<feature type="compositionally biased region" description="Basic and acidic residues" evidence="5">
    <location>
        <begin position="547"/>
        <end position="577"/>
    </location>
</feature>
<feature type="compositionally biased region" description="Acidic residues" evidence="5">
    <location>
        <begin position="180"/>
        <end position="193"/>
    </location>
</feature>
<feature type="region of interest" description="Disordered" evidence="5">
    <location>
        <begin position="286"/>
        <end position="596"/>
    </location>
</feature>
<feature type="compositionally biased region" description="Basic and acidic residues" evidence="5">
    <location>
        <begin position="427"/>
        <end position="439"/>
    </location>
</feature>
<feature type="domain" description="NUC153" evidence="6">
    <location>
        <begin position="627"/>
        <end position="653"/>
    </location>
</feature>
<protein>
    <submittedName>
        <fullName evidence="8">ESF1 like protein</fullName>
    </submittedName>
</protein>
<comment type="caution">
    <text evidence="8">The sequence shown here is derived from an EMBL/GenBank/DDBJ whole genome shotgun (WGS) entry which is preliminary data.</text>
</comment>